<organism evidence="2">
    <name type="scientific">Cladocopium goreaui</name>
    <dbReference type="NCBI Taxonomy" id="2562237"/>
    <lineage>
        <taxon>Eukaryota</taxon>
        <taxon>Sar</taxon>
        <taxon>Alveolata</taxon>
        <taxon>Dinophyceae</taxon>
        <taxon>Suessiales</taxon>
        <taxon>Symbiodiniaceae</taxon>
        <taxon>Cladocopium</taxon>
    </lineage>
</organism>
<evidence type="ECO:0000313" key="5">
    <source>
        <dbReference type="Proteomes" id="UP001152797"/>
    </source>
</evidence>
<evidence type="ECO:0000313" key="3">
    <source>
        <dbReference type="EMBL" id="CAL1146440.1"/>
    </source>
</evidence>
<feature type="domain" description="DUF4116" evidence="1">
    <location>
        <begin position="65"/>
        <end position="109"/>
    </location>
</feature>
<name>A0A9P1G052_9DINO</name>
<evidence type="ECO:0000313" key="4">
    <source>
        <dbReference type="EMBL" id="CAL4780377.1"/>
    </source>
</evidence>
<reference evidence="2" key="1">
    <citation type="submission" date="2022-10" db="EMBL/GenBank/DDBJ databases">
        <authorList>
            <person name="Chen Y."/>
            <person name="Dougan E. K."/>
            <person name="Chan C."/>
            <person name="Rhodes N."/>
            <person name="Thang M."/>
        </authorList>
    </citation>
    <scope>NUCLEOTIDE SEQUENCE</scope>
</reference>
<keyword evidence="5" id="KW-1185">Reference proteome</keyword>
<evidence type="ECO:0000259" key="1">
    <source>
        <dbReference type="Pfam" id="PF13475"/>
    </source>
</evidence>
<gene>
    <name evidence="2" type="ORF">C1SCF055_LOCUS19845</name>
</gene>
<feature type="non-terminal residue" evidence="2">
    <location>
        <position position="1"/>
    </location>
</feature>
<feature type="domain" description="DUF4116" evidence="1">
    <location>
        <begin position="116"/>
        <end position="163"/>
    </location>
</feature>
<dbReference type="OrthoDB" id="409460at2759"/>
<dbReference type="Pfam" id="PF13475">
    <property type="entry name" value="DUF4116"/>
    <property type="match status" value="2"/>
</dbReference>
<dbReference type="InterPro" id="IPR025197">
    <property type="entry name" value="DUF4116"/>
</dbReference>
<dbReference type="Proteomes" id="UP001152797">
    <property type="component" value="Unassembled WGS sequence"/>
</dbReference>
<dbReference type="EMBL" id="CAMXCT010001787">
    <property type="protein sequence ID" value="CAI3993065.1"/>
    <property type="molecule type" value="Genomic_DNA"/>
</dbReference>
<sequence>MAVDCLKLPSLTPAERNTWSQAVSRDWQALSKAPPAVRADPRMGLAAVRQDWRAFQFAYQNLRENKEFVLEVLKTSGFTLQFASEALRCNREVVLEAVRQDGCAVRHAFYQSFREDFDIMKEAIANDWRSYEYASTELKKNKDLALFAIEQSWEALQFIDEEMLLGCRYGMYHTGFCPFHQELHDNLDVMTAAVSQKGEAGTGTK</sequence>
<reference evidence="3" key="2">
    <citation type="submission" date="2024-04" db="EMBL/GenBank/DDBJ databases">
        <authorList>
            <person name="Chen Y."/>
            <person name="Shah S."/>
            <person name="Dougan E. K."/>
            <person name="Thang M."/>
            <person name="Chan C."/>
        </authorList>
    </citation>
    <scope>NUCLEOTIDE SEQUENCE [LARGE SCALE GENOMIC DNA]</scope>
</reference>
<comment type="caution">
    <text evidence="2">The sequence shown here is derived from an EMBL/GenBank/DDBJ whole genome shotgun (WGS) entry which is preliminary data.</text>
</comment>
<evidence type="ECO:0000313" key="2">
    <source>
        <dbReference type="EMBL" id="CAI3993065.1"/>
    </source>
</evidence>
<dbReference type="AlphaFoldDB" id="A0A9P1G052"/>
<accession>A0A9P1G052</accession>
<dbReference type="EMBL" id="CAMXCT030001787">
    <property type="protein sequence ID" value="CAL4780377.1"/>
    <property type="molecule type" value="Genomic_DNA"/>
</dbReference>
<dbReference type="EMBL" id="CAMXCT020001787">
    <property type="protein sequence ID" value="CAL1146440.1"/>
    <property type="molecule type" value="Genomic_DNA"/>
</dbReference>
<proteinExistence type="predicted"/>
<protein>
    <submittedName>
        <fullName evidence="4">Chaperone protein DnaJ</fullName>
    </submittedName>
</protein>